<accession>A0ABP6KZL1</accession>
<feature type="chain" id="PRO_5046178167" description="MPT63-like domain-containing protein" evidence="2">
    <location>
        <begin position="41"/>
        <end position="166"/>
    </location>
</feature>
<dbReference type="SUPFAM" id="SSF81982">
    <property type="entry name" value="Antigen MPT63/MPB63 (immunoprotective extracellular protein)"/>
    <property type="match status" value="1"/>
</dbReference>
<evidence type="ECO:0000256" key="2">
    <source>
        <dbReference type="SAM" id="SignalP"/>
    </source>
</evidence>
<comment type="caution">
    <text evidence="4">The sequence shown here is derived from an EMBL/GenBank/DDBJ whole genome shotgun (WGS) entry which is preliminary data.</text>
</comment>
<feature type="domain" description="MPT63-like" evidence="3">
    <location>
        <begin position="58"/>
        <end position="144"/>
    </location>
</feature>
<evidence type="ECO:0000313" key="4">
    <source>
        <dbReference type="EMBL" id="GAA3025526.1"/>
    </source>
</evidence>
<feature type="signal peptide" evidence="2">
    <location>
        <begin position="1"/>
        <end position="40"/>
    </location>
</feature>
<proteinExistence type="predicted"/>
<evidence type="ECO:0000259" key="3">
    <source>
        <dbReference type="Pfam" id="PF09167"/>
    </source>
</evidence>
<sequence>MNRRQPRRSTIISSTRIARLAIALSLALIALLAPSGQAAAAEGKYISDYDDAGYVDVTDIQMSGSTFSFTATITATRGSLAVNPLYWSAKAADGTMYSSPDYSSTTLGSGSLPAGERARGTVAFDIDGPRPTLIAYEGALGDRLATWSITWRKPKPSPRQTSPFGS</sequence>
<name>A0ABP6KZL1_9ACTN</name>
<gene>
    <name evidence="4" type="ORF">GCM10010528_04290</name>
</gene>
<keyword evidence="5" id="KW-1185">Reference proteome</keyword>
<keyword evidence="1 2" id="KW-0732">Signal</keyword>
<organism evidence="4 5">
    <name type="scientific">Gordonia defluvii</name>
    <dbReference type="NCBI Taxonomy" id="283718"/>
    <lineage>
        <taxon>Bacteria</taxon>
        <taxon>Bacillati</taxon>
        <taxon>Actinomycetota</taxon>
        <taxon>Actinomycetes</taxon>
        <taxon>Mycobacteriales</taxon>
        <taxon>Gordoniaceae</taxon>
        <taxon>Gordonia</taxon>
    </lineage>
</organism>
<evidence type="ECO:0000313" key="5">
    <source>
        <dbReference type="Proteomes" id="UP001501035"/>
    </source>
</evidence>
<dbReference type="Gene3D" id="2.60.40.1240">
    <property type="match status" value="1"/>
</dbReference>
<reference evidence="5" key="1">
    <citation type="journal article" date="2019" name="Int. J. Syst. Evol. Microbiol.">
        <title>The Global Catalogue of Microorganisms (GCM) 10K type strain sequencing project: providing services to taxonomists for standard genome sequencing and annotation.</title>
        <authorList>
            <consortium name="The Broad Institute Genomics Platform"/>
            <consortium name="The Broad Institute Genome Sequencing Center for Infectious Disease"/>
            <person name="Wu L."/>
            <person name="Ma J."/>
        </authorList>
    </citation>
    <scope>NUCLEOTIDE SEQUENCE [LARGE SCALE GENOMIC DNA]</scope>
    <source>
        <strain evidence="5">JCM 14234</strain>
    </source>
</reference>
<dbReference type="InterPro" id="IPR015250">
    <property type="entry name" value="MPT63-like"/>
</dbReference>
<dbReference type="Proteomes" id="UP001501035">
    <property type="component" value="Unassembled WGS sequence"/>
</dbReference>
<dbReference type="Pfam" id="PF09167">
    <property type="entry name" value="DUF1942"/>
    <property type="match status" value="1"/>
</dbReference>
<dbReference type="EMBL" id="BAAAVS010000002">
    <property type="protein sequence ID" value="GAA3025526.1"/>
    <property type="molecule type" value="Genomic_DNA"/>
</dbReference>
<protein>
    <recommendedName>
        <fullName evidence="3">MPT63-like domain-containing protein</fullName>
    </recommendedName>
</protein>
<dbReference type="InterPro" id="IPR029050">
    <property type="entry name" value="Immunoprotect_excell_Ig-like"/>
</dbReference>
<evidence type="ECO:0000256" key="1">
    <source>
        <dbReference type="ARBA" id="ARBA00022729"/>
    </source>
</evidence>